<dbReference type="Pfam" id="PF08388">
    <property type="entry name" value="GIIM"/>
    <property type="match status" value="1"/>
</dbReference>
<evidence type="ECO:0000256" key="6">
    <source>
        <dbReference type="ARBA" id="ARBA00022918"/>
    </source>
</evidence>
<dbReference type="InterPro" id="IPR030931">
    <property type="entry name" value="Group_II_RT_mat"/>
</dbReference>
<dbReference type="InterPro" id="IPR000123">
    <property type="entry name" value="Reverse_transcriptase_msDNA"/>
</dbReference>
<dbReference type="PANTHER" id="PTHR34047:SF3">
    <property type="entry name" value="BLR2052 PROTEIN"/>
    <property type="match status" value="1"/>
</dbReference>
<protein>
    <recommendedName>
        <fullName evidence="1">RNA-directed DNA polymerase</fullName>
        <ecNumber evidence="1">2.7.7.49</ecNumber>
    </recommendedName>
</protein>
<keyword evidence="3" id="KW-0548">Nucleotidyltransferase</keyword>
<dbReference type="STRING" id="1888891.DSOL_5296"/>
<evidence type="ECO:0000256" key="3">
    <source>
        <dbReference type="ARBA" id="ARBA00022695"/>
    </source>
</evidence>
<dbReference type="InterPro" id="IPR000477">
    <property type="entry name" value="RT_dom"/>
</dbReference>
<dbReference type="SUPFAM" id="SSF56672">
    <property type="entry name" value="DNA/RNA polymerases"/>
    <property type="match status" value="1"/>
</dbReference>
<dbReference type="InterPro" id="IPR013597">
    <property type="entry name" value="Mat_intron_G2"/>
</dbReference>
<proteinExistence type="inferred from homology"/>
<dbReference type="RefSeq" id="WP_075367511.1">
    <property type="nucleotide sequence ID" value="NZ_MLBF01000111.1"/>
</dbReference>
<dbReference type="PRINTS" id="PR00866">
    <property type="entry name" value="RNADNAPOLMS"/>
</dbReference>
<keyword evidence="6 11" id="KW-0695">RNA-directed DNA polymerase</keyword>
<keyword evidence="12" id="KW-1185">Reference proteome</keyword>
<dbReference type="EC" id="2.7.7.49" evidence="1"/>
<accession>A0A1Q8QDY2</accession>
<dbReference type="GO" id="GO:0003964">
    <property type="term" value="F:RNA-directed DNA polymerase activity"/>
    <property type="evidence" value="ECO:0007669"/>
    <property type="project" value="UniProtKB-KW"/>
</dbReference>
<comment type="similarity">
    <text evidence="8">Belongs to the bacterial reverse transcriptase family.</text>
</comment>
<dbReference type="EMBL" id="MLBF01000111">
    <property type="protein sequence ID" value="OLN25521.1"/>
    <property type="molecule type" value="Genomic_DNA"/>
</dbReference>
<evidence type="ECO:0000313" key="11">
    <source>
        <dbReference type="EMBL" id="OLN25521.1"/>
    </source>
</evidence>
<evidence type="ECO:0000256" key="2">
    <source>
        <dbReference type="ARBA" id="ARBA00022679"/>
    </source>
</evidence>
<evidence type="ECO:0000256" key="5">
    <source>
        <dbReference type="ARBA" id="ARBA00022842"/>
    </source>
</evidence>
<feature type="domain" description="Reverse transcriptase" evidence="10">
    <location>
        <begin position="49"/>
        <end position="288"/>
    </location>
</feature>
<evidence type="ECO:0000256" key="7">
    <source>
        <dbReference type="ARBA" id="ARBA00023118"/>
    </source>
</evidence>
<gene>
    <name evidence="11" type="ORF">DSOL_5296</name>
</gene>
<keyword evidence="7" id="KW-0051">Antiviral defense</keyword>
<evidence type="ECO:0000256" key="4">
    <source>
        <dbReference type="ARBA" id="ARBA00022723"/>
    </source>
</evidence>
<evidence type="ECO:0000256" key="9">
    <source>
        <dbReference type="ARBA" id="ARBA00048173"/>
    </source>
</evidence>
<dbReference type="GO" id="GO:0051607">
    <property type="term" value="P:defense response to virus"/>
    <property type="evidence" value="ECO:0007669"/>
    <property type="project" value="UniProtKB-KW"/>
</dbReference>
<dbReference type="InterPro" id="IPR051083">
    <property type="entry name" value="GrpII_Intron_Splice-Mob/Def"/>
</dbReference>
<comment type="catalytic activity">
    <reaction evidence="9">
        <text>DNA(n) + a 2'-deoxyribonucleoside 5'-triphosphate = DNA(n+1) + diphosphate</text>
        <dbReference type="Rhea" id="RHEA:22508"/>
        <dbReference type="Rhea" id="RHEA-COMP:17339"/>
        <dbReference type="Rhea" id="RHEA-COMP:17340"/>
        <dbReference type="ChEBI" id="CHEBI:33019"/>
        <dbReference type="ChEBI" id="CHEBI:61560"/>
        <dbReference type="ChEBI" id="CHEBI:173112"/>
        <dbReference type="EC" id="2.7.7.49"/>
    </reaction>
</comment>
<dbReference type="GO" id="GO:0046872">
    <property type="term" value="F:metal ion binding"/>
    <property type="evidence" value="ECO:0007669"/>
    <property type="project" value="UniProtKB-KW"/>
</dbReference>
<dbReference type="GO" id="GO:0003723">
    <property type="term" value="F:RNA binding"/>
    <property type="evidence" value="ECO:0007669"/>
    <property type="project" value="InterPro"/>
</dbReference>
<dbReference type="InterPro" id="IPR043502">
    <property type="entry name" value="DNA/RNA_pol_sf"/>
</dbReference>
<evidence type="ECO:0000259" key="10">
    <source>
        <dbReference type="PROSITE" id="PS50878"/>
    </source>
</evidence>
<evidence type="ECO:0000256" key="8">
    <source>
        <dbReference type="ARBA" id="ARBA00034120"/>
    </source>
</evidence>
<keyword evidence="4" id="KW-0479">Metal-binding</keyword>
<dbReference type="OrthoDB" id="9793236at2"/>
<dbReference type="CDD" id="cd01651">
    <property type="entry name" value="RT_G2_intron"/>
    <property type="match status" value="1"/>
</dbReference>
<keyword evidence="2" id="KW-0808">Transferase</keyword>
<name>A0A1Q8QDY2_9FIRM</name>
<keyword evidence="5" id="KW-0460">Magnesium</keyword>
<organism evidence="11 12">
    <name type="scientific">Desulfosporosinus metallidurans</name>
    <dbReference type="NCBI Taxonomy" id="1888891"/>
    <lineage>
        <taxon>Bacteria</taxon>
        <taxon>Bacillati</taxon>
        <taxon>Bacillota</taxon>
        <taxon>Clostridia</taxon>
        <taxon>Eubacteriales</taxon>
        <taxon>Desulfitobacteriaceae</taxon>
        <taxon>Desulfosporosinus</taxon>
    </lineage>
</organism>
<evidence type="ECO:0000313" key="12">
    <source>
        <dbReference type="Proteomes" id="UP000186102"/>
    </source>
</evidence>
<dbReference type="PROSITE" id="PS50878">
    <property type="entry name" value="RT_POL"/>
    <property type="match status" value="1"/>
</dbReference>
<comment type="caution">
    <text evidence="11">The sequence shown here is derived from an EMBL/GenBank/DDBJ whole genome shotgun (WGS) entry which is preliminary data.</text>
</comment>
<evidence type="ECO:0000256" key="1">
    <source>
        <dbReference type="ARBA" id="ARBA00012493"/>
    </source>
</evidence>
<dbReference type="PANTHER" id="PTHR34047">
    <property type="entry name" value="NUCLEAR INTRON MATURASE 1, MITOCHONDRIAL-RELATED"/>
    <property type="match status" value="1"/>
</dbReference>
<reference evidence="11 12" key="1">
    <citation type="submission" date="2016-09" db="EMBL/GenBank/DDBJ databases">
        <title>Complete genome of Desulfosporosinus sp. OL.</title>
        <authorList>
            <person name="Mardanov A."/>
            <person name="Beletsky A."/>
            <person name="Panova A."/>
            <person name="Karnachuk O."/>
            <person name="Ravin N."/>
        </authorList>
    </citation>
    <scope>NUCLEOTIDE SEQUENCE [LARGE SCALE GENOMIC DNA]</scope>
    <source>
        <strain evidence="11 12">OL</strain>
    </source>
</reference>
<dbReference type="NCBIfam" id="TIGR04416">
    <property type="entry name" value="group_II_RT_mat"/>
    <property type="match status" value="1"/>
</dbReference>
<sequence length="414" mass="48417">MKEGKPFEISKHQVMEAYRRVKANHGAGGTDGVDFTEFEKDLKNNLYKIWNRMSSGCYFPAAVRGVEIPKKDGKKRLLGIPTISDRVAQMVVRVNFEPQVEPIFCDDSYGYRPNRSALDAVGTARMRCWKMPWVIDLDIKGLFDNIDHELMMKAVRKHTDSKWVTLYIERFLKAPIVMPDGTVQERNAGTPQGGVISPVLANLFMHYAFDWWMKQKQPQNPWERYADDAVIHCRTEKEAKTLLFQLNKRMAECRLELHPDKTKIVYCRSDVNPEHYEHESFDFLGYTFRRRIVKSKHGNFFNSFTPAVSKGASQHLRDSIREIRRNHKTASLEELAERMNPVLRGWMNYFYKYSAGEARNVLNYVNLTLIQWIRCKYKSTGRKHLKSHKLLGRICKEQPDLFYHWQMGLRPSVG</sequence>
<dbReference type="Pfam" id="PF00078">
    <property type="entry name" value="RVT_1"/>
    <property type="match status" value="1"/>
</dbReference>
<dbReference type="Proteomes" id="UP000186102">
    <property type="component" value="Unassembled WGS sequence"/>
</dbReference>
<dbReference type="AlphaFoldDB" id="A0A1Q8QDY2"/>